<evidence type="ECO:0000256" key="6">
    <source>
        <dbReference type="ARBA" id="ARBA00022771"/>
    </source>
</evidence>
<dbReference type="OMA" id="CCLNQIP"/>
<dbReference type="InParanoid" id="W3XM90"/>
<dbReference type="SUPFAM" id="SSF57850">
    <property type="entry name" value="RING/U-box"/>
    <property type="match status" value="1"/>
</dbReference>
<dbReference type="AlphaFoldDB" id="W3XM90"/>
<dbReference type="GO" id="GO:0061630">
    <property type="term" value="F:ubiquitin protein ligase activity"/>
    <property type="evidence" value="ECO:0007669"/>
    <property type="project" value="UniProtKB-EC"/>
</dbReference>
<sequence>MPQISIGASEEQALAYMTGGLVNEATIWQGDETIMSNYKGKGKEIQTPSIVLHSEIPSPKDSAVDLGGDDEGDVNVSVDYTEYEPPAGLSQIENTDSEVIVQIVHESIEKVKTRIVEDKERRLEDAREAERLAQQFEAEDAKEAEKPLATENEQHGFQRAPSIPKYYRADPIGFFGAKMIIDEHGLLRPAPASKSKQWGLKGLLKRFNNNSRGESSAQGAARNSRDMVTPDANRAFLEKSKSAVDAVLQKVSNTAPETPVPSETIEVECVSCLEDYNPKEMIKVTCHSYCTDCFHRLIKAACENEQQWPPKCCLNPIPEATVRTGIDTDAELRTLYKARSTEWSVPIADRVFCSNRECGIFIQPRHVDRSQDVARCSSGHWTCILCRAPRHGDEPCPQDRELQRTEELAESEGWKRCHRCRALVEHREACQHMTCRCGAQFCYVCGAPWRTCGCTEGQLRQIKQDAQTRRLERDAQTRREEADLAEALRQIEEFEKEEAIKAHLLMIEREYQEKQQREKEARERLRLEGERRKAVESKFQELRWELLELHMRQRVEVEREHGKEENLIKYEIEDSTTRLRDANHVQREAAAKEARNDFEEFRAALKTEYNARVKYETQLETQYQEQLQVYWANQEGGQEQIETALLDVRRRMDKGHRAYCRWLQSEIDAKRSLIRQEQSIQASFMETAERQLSENNREKQQIFTRKKTAELKWVDLVFQERHDMLDTMEATEVDDGDDIYELLSEFSLEDEMDDDLQEYFEAATTIVA</sequence>
<keyword evidence="3" id="KW-0808">Transferase</keyword>
<dbReference type="InterPro" id="IPR002867">
    <property type="entry name" value="IBR_dom"/>
</dbReference>
<evidence type="ECO:0000313" key="13">
    <source>
        <dbReference type="Proteomes" id="UP000030651"/>
    </source>
</evidence>
<dbReference type="OrthoDB" id="9977870at2759"/>
<evidence type="ECO:0000256" key="3">
    <source>
        <dbReference type="ARBA" id="ARBA00022679"/>
    </source>
</evidence>
<dbReference type="Gene3D" id="1.20.120.1750">
    <property type="match status" value="1"/>
</dbReference>
<keyword evidence="5" id="KW-0677">Repeat</keyword>
<name>W3XM90_PESFW</name>
<keyword evidence="6" id="KW-0863">Zinc-finger</keyword>
<keyword evidence="13" id="KW-1185">Reference proteome</keyword>
<feature type="compositionally biased region" description="Basic and acidic residues" evidence="10">
    <location>
        <begin position="139"/>
        <end position="156"/>
    </location>
</feature>
<dbReference type="GO" id="GO:0016567">
    <property type="term" value="P:protein ubiquitination"/>
    <property type="evidence" value="ECO:0007669"/>
    <property type="project" value="InterPro"/>
</dbReference>
<feature type="region of interest" description="Disordered" evidence="10">
    <location>
        <begin position="137"/>
        <end position="159"/>
    </location>
</feature>
<dbReference type="Proteomes" id="UP000030651">
    <property type="component" value="Unassembled WGS sequence"/>
</dbReference>
<dbReference type="CDD" id="cd22584">
    <property type="entry name" value="Rcat_RBR_unk"/>
    <property type="match status" value="1"/>
</dbReference>
<evidence type="ECO:0000256" key="10">
    <source>
        <dbReference type="SAM" id="MobiDB-lite"/>
    </source>
</evidence>
<feature type="compositionally biased region" description="Polar residues" evidence="10">
    <location>
        <begin position="209"/>
        <end position="218"/>
    </location>
</feature>
<dbReference type="RefSeq" id="XP_007827685.1">
    <property type="nucleotide sequence ID" value="XM_007829494.1"/>
</dbReference>
<protein>
    <recommendedName>
        <fullName evidence="2">RBR-type E3 ubiquitin transferase</fullName>
        <ecNumber evidence="2">2.3.2.31</ecNumber>
    </recommendedName>
</protein>
<keyword evidence="8" id="KW-0862">Zinc</keyword>
<keyword evidence="7" id="KW-0833">Ubl conjugation pathway</keyword>
<feature type="coiled-coil region" evidence="9">
    <location>
        <begin position="477"/>
        <end position="528"/>
    </location>
</feature>
<evidence type="ECO:0000256" key="5">
    <source>
        <dbReference type="ARBA" id="ARBA00022737"/>
    </source>
</evidence>
<dbReference type="HOGENOM" id="CLU_008347_0_0_1"/>
<keyword evidence="4" id="KW-0479">Metal-binding</keyword>
<evidence type="ECO:0000256" key="1">
    <source>
        <dbReference type="ARBA" id="ARBA00001798"/>
    </source>
</evidence>
<evidence type="ECO:0000259" key="11">
    <source>
        <dbReference type="PROSITE" id="PS51873"/>
    </source>
</evidence>
<dbReference type="PANTHER" id="PTHR11685">
    <property type="entry name" value="RBR FAMILY RING FINGER AND IBR DOMAIN-CONTAINING"/>
    <property type="match status" value="1"/>
</dbReference>
<reference evidence="13" key="1">
    <citation type="journal article" date="2015" name="BMC Genomics">
        <title>Genomic and transcriptomic analysis of the endophytic fungus Pestalotiopsis fici reveals its lifestyle and high potential for synthesis of natural products.</title>
        <authorList>
            <person name="Wang X."/>
            <person name="Zhang X."/>
            <person name="Liu L."/>
            <person name="Xiang M."/>
            <person name="Wang W."/>
            <person name="Sun X."/>
            <person name="Che Y."/>
            <person name="Guo L."/>
            <person name="Liu G."/>
            <person name="Guo L."/>
            <person name="Wang C."/>
            <person name="Yin W.B."/>
            <person name="Stadler M."/>
            <person name="Zhang X."/>
            <person name="Liu X."/>
        </authorList>
    </citation>
    <scope>NUCLEOTIDE SEQUENCE [LARGE SCALE GENOMIC DNA]</scope>
    <source>
        <strain evidence="13">W106-1 / CGMCC3.15140</strain>
    </source>
</reference>
<keyword evidence="9" id="KW-0175">Coiled coil</keyword>
<dbReference type="eggNOG" id="KOG1812">
    <property type="taxonomic scope" value="Eukaryota"/>
</dbReference>
<dbReference type="KEGG" id="pfy:PFICI_00913"/>
<feature type="region of interest" description="Disordered" evidence="10">
    <location>
        <begin position="209"/>
        <end position="228"/>
    </location>
</feature>
<dbReference type="GeneID" id="19265926"/>
<proteinExistence type="predicted"/>
<dbReference type="EMBL" id="KI912109">
    <property type="protein sequence ID" value="ETS87085.1"/>
    <property type="molecule type" value="Genomic_DNA"/>
</dbReference>
<dbReference type="GO" id="GO:0008270">
    <property type="term" value="F:zinc ion binding"/>
    <property type="evidence" value="ECO:0007669"/>
    <property type="project" value="UniProtKB-KW"/>
</dbReference>
<evidence type="ECO:0000256" key="8">
    <source>
        <dbReference type="ARBA" id="ARBA00022833"/>
    </source>
</evidence>
<evidence type="ECO:0000256" key="2">
    <source>
        <dbReference type="ARBA" id="ARBA00012251"/>
    </source>
</evidence>
<dbReference type="Pfam" id="PF01485">
    <property type="entry name" value="IBR"/>
    <property type="match status" value="2"/>
</dbReference>
<organism evidence="12 13">
    <name type="scientific">Pestalotiopsis fici (strain W106-1 / CGMCC3.15140)</name>
    <dbReference type="NCBI Taxonomy" id="1229662"/>
    <lineage>
        <taxon>Eukaryota</taxon>
        <taxon>Fungi</taxon>
        <taxon>Dikarya</taxon>
        <taxon>Ascomycota</taxon>
        <taxon>Pezizomycotina</taxon>
        <taxon>Sordariomycetes</taxon>
        <taxon>Xylariomycetidae</taxon>
        <taxon>Amphisphaeriales</taxon>
        <taxon>Sporocadaceae</taxon>
        <taxon>Pestalotiopsis</taxon>
    </lineage>
</organism>
<dbReference type="InterPro" id="IPR044066">
    <property type="entry name" value="TRIAD_supradom"/>
</dbReference>
<comment type="catalytic activity">
    <reaction evidence="1">
        <text>[E2 ubiquitin-conjugating enzyme]-S-ubiquitinyl-L-cysteine + [acceptor protein]-L-lysine = [E2 ubiquitin-conjugating enzyme]-L-cysteine + [acceptor protein]-N(6)-ubiquitinyl-L-lysine.</text>
        <dbReference type="EC" id="2.3.2.31"/>
    </reaction>
</comment>
<feature type="domain" description="RING-type" evidence="11">
    <location>
        <begin position="265"/>
        <end position="458"/>
    </location>
</feature>
<gene>
    <name evidence="12" type="ORF">PFICI_00913</name>
</gene>
<evidence type="ECO:0000313" key="12">
    <source>
        <dbReference type="EMBL" id="ETS87085.1"/>
    </source>
</evidence>
<dbReference type="EC" id="2.3.2.31" evidence="2"/>
<dbReference type="InterPro" id="IPR031127">
    <property type="entry name" value="E3_UB_ligase_RBR"/>
</dbReference>
<evidence type="ECO:0000256" key="4">
    <source>
        <dbReference type="ARBA" id="ARBA00022723"/>
    </source>
</evidence>
<evidence type="ECO:0000256" key="9">
    <source>
        <dbReference type="SAM" id="Coils"/>
    </source>
</evidence>
<dbReference type="PROSITE" id="PS51873">
    <property type="entry name" value="TRIAD"/>
    <property type="match status" value="1"/>
</dbReference>
<accession>W3XM90</accession>
<evidence type="ECO:0000256" key="7">
    <source>
        <dbReference type="ARBA" id="ARBA00022786"/>
    </source>
</evidence>